<dbReference type="InterPro" id="IPR051782">
    <property type="entry name" value="ABC_Transporter_VariousFunc"/>
</dbReference>
<dbReference type="EMBL" id="CP030032">
    <property type="protein sequence ID" value="AWV89180.1"/>
    <property type="molecule type" value="Genomic_DNA"/>
</dbReference>
<dbReference type="OrthoDB" id="9805130at2"/>
<protein>
    <submittedName>
        <fullName evidence="1">ABC transporter ATP-binding protein</fullName>
    </submittedName>
</protein>
<dbReference type="Pfam" id="PF00005">
    <property type="entry name" value="ABC_tran"/>
    <property type="match status" value="1"/>
</dbReference>
<dbReference type="PANTHER" id="PTHR42939">
    <property type="entry name" value="ABC TRANSPORTER ATP-BINDING PROTEIN ALBC-RELATED"/>
    <property type="match status" value="1"/>
</dbReference>
<dbReference type="InterPro" id="IPR003439">
    <property type="entry name" value="ABC_transporter-like_ATP-bd"/>
</dbReference>
<proteinExistence type="predicted"/>
<keyword evidence="1" id="KW-0547">Nucleotide-binding</keyword>
<dbReference type="InterPro" id="IPR003593">
    <property type="entry name" value="AAA+_ATPase"/>
</dbReference>
<reference evidence="1 2" key="1">
    <citation type="submission" date="2018-06" db="EMBL/GenBank/DDBJ databases">
        <title>Lujinxingia sediminis gen. nov. sp. nov., a new facultative anaerobic member of the class Deltaproteobacteria, and proposal of Lujinxingaceae fam. nov.</title>
        <authorList>
            <person name="Guo L.-Y."/>
            <person name="Li C.-M."/>
            <person name="Wang S."/>
            <person name="Du Z.-J."/>
        </authorList>
    </citation>
    <scope>NUCLEOTIDE SEQUENCE [LARGE SCALE GENOMIC DNA]</scope>
    <source>
        <strain evidence="1 2">FA350</strain>
    </source>
</reference>
<dbReference type="InterPro" id="IPR027417">
    <property type="entry name" value="P-loop_NTPase"/>
</dbReference>
<dbReference type="SUPFAM" id="SSF52540">
    <property type="entry name" value="P-loop containing nucleoside triphosphate hydrolases"/>
    <property type="match status" value="1"/>
</dbReference>
<dbReference type="CDD" id="cd03230">
    <property type="entry name" value="ABC_DR_subfamily_A"/>
    <property type="match status" value="1"/>
</dbReference>
<dbReference type="Gene3D" id="3.40.50.300">
    <property type="entry name" value="P-loop containing nucleotide triphosphate hydrolases"/>
    <property type="match status" value="1"/>
</dbReference>
<evidence type="ECO:0000313" key="1">
    <source>
        <dbReference type="EMBL" id="AWV89180.1"/>
    </source>
</evidence>
<dbReference type="InterPro" id="IPR017871">
    <property type="entry name" value="ABC_transporter-like_CS"/>
</dbReference>
<dbReference type="GO" id="GO:0005524">
    <property type="term" value="F:ATP binding"/>
    <property type="evidence" value="ECO:0007669"/>
    <property type="project" value="UniProtKB-KW"/>
</dbReference>
<organism evidence="1 2">
    <name type="scientific">Bradymonas sediminis</name>
    <dbReference type="NCBI Taxonomy" id="1548548"/>
    <lineage>
        <taxon>Bacteria</taxon>
        <taxon>Deltaproteobacteria</taxon>
        <taxon>Bradymonadales</taxon>
        <taxon>Bradymonadaceae</taxon>
        <taxon>Bradymonas</taxon>
    </lineage>
</organism>
<dbReference type="AlphaFoldDB" id="A0A2Z4FJY1"/>
<keyword evidence="1" id="KW-0067">ATP-binding</keyword>
<accession>A0A2Z4FJY1</accession>
<dbReference type="GO" id="GO:0016887">
    <property type="term" value="F:ATP hydrolysis activity"/>
    <property type="evidence" value="ECO:0007669"/>
    <property type="project" value="InterPro"/>
</dbReference>
<dbReference type="SMART" id="SM00382">
    <property type="entry name" value="AAA"/>
    <property type="match status" value="1"/>
</dbReference>
<dbReference type="Proteomes" id="UP000249799">
    <property type="component" value="Chromosome"/>
</dbReference>
<dbReference type="PROSITE" id="PS00211">
    <property type="entry name" value="ABC_TRANSPORTER_1"/>
    <property type="match status" value="1"/>
</dbReference>
<dbReference type="PANTHER" id="PTHR42939:SF1">
    <property type="entry name" value="ABC TRANSPORTER ATP-BINDING PROTEIN ALBC-RELATED"/>
    <property type="match status" value="1"/>
</dbReference>
<dbReference type="PROSITE" id="PS50893">
    <property type="entry name" value="ABC_TRANSPORTER_2"/>
    <property type="match status" value="1"/>
</dbReference>
<gene>
    <name evidence="1" type="ORF">DN745_07440</name>
</gene>
<name>A0A2Z4FJY1_9DELT</name>
<dbReference type="KEGG" id="bsed:DN745_07440"/>
<evidence type="ECO:0000313" key="2">
    <source>
        <dbReference type="Proteomes" id="UP000249799"/>
    </source>
</evidence>
<keyword evidence="2" id="KW-1185">Reference proteome</keyword>
<sequence length="251" mass="27580">MNMENQPRLNIKNLVKRYRRLVAVDDLSLTINAGEFVGFIGPNGAGKSSTMGCITGLLAPDGGSVEVAGLDGAQNPVEIRRHIGFVPQELELYDYLTGEEFLRFVGDIRGVTGAEQDKQVEELLELCELVEARHRLVKEYSGGMARKIAICAALIGPPELLLLDESFVGLDPESTLRIRRHLQKYCDQGGAILLSSHILDMLERICSRVVILVDGKLKQDLSRAELDELIASGKHPDLNAIYLEATGKKIS</sequence>